<evidence type="ECO:0000256" key="2">
    <source>
        <dbReference type="SAM" id="SignalP"/>
    </source>
</evidence>
<proteinExistence type="predicted"/>
<keyword evidence="1 2" id="KW-0732">Signal</keyword>
<feature type="chain" id="PRO_5026222940" description="MspA family protein" evidence="2">
    <location>
        <begin position="20"/>
        <end position="217"/>
    </location>
</feature>
<dbReference type="Pfam" id="PF09203">
    <property type="entry name" value="MspA"/>
    <property type="match status" value="1"/>
</dbReference>
<sequence length="217" mass="21522">MRFVGLRVSIVAISGVVTAAVIAGVGAGSAAADAMPDKQREVVTDDGWTLSITKNHESLDRSGSLNGSPTSHEAFGSVGAVADVTGSGSKPVTGGTITVGYQLGCQVDVSSGVQLGLNVQVGPNAGVTIGPAPGVSVGGSAIVQPSITSTLKPGAITNVTLGTKPLADQHGSITVDQSYIKVDSCLGPVTMRTFATATVSTAANDNTVTVYGDPVTL</sequence>
<accession>A0A6G9Z8A6</accession>
<dbReference type="AlphaFoldDB" id="A0A6G9Z8A6"/>
<organism evidence="3 4">
    <name type="scientific">Nocardia terpenica</name>
    <dbReference type="NCBI Taxonomy" id="455432"/>
    <lineage>
        <taxon>Bacteria</taxon>
        <taxon>Bacillati</taxon>
        <taxon>Actinomycetota</taxon>
        <taxon>Actinomycetes</taxon>
        <taxon>Mycobacteriales</taxon>
        <taxon>Nocardiaceae</taxon>
        <taxon>Nocardia</taxon>
    </lineage>
</organism>
<dbReference type="Proteomes" id="UP000500953">
    <property type="component" value="Chromosome"/>
</dbReference>
<dbReference type="SUPFAM" id="SSF56959">
    <property type="entry name" value="Leukocidin-like"/>
    <property type="match status" value="1"/>
</dbReference>
<dbReference type="InterPro" id="IPR015286">
    <property type="entry name" value="Porin_fam_mycobact-type"/>
</dbReference>
<evidence type="ECO:0008006" key="5">
    <source>
        <dbReference type="Google" id="ProtNLM"/>
    </source>
</evidence>
<dbReference type="Gene3D" id="2.10.300.10">
    <property type="entry name" value="Porin MspA ribbon domain"/>
    <property type="match status" value="1"/>
</dbReference>
<dbReference type="InterPro" id="IPR036435">
    <property type="entry name" value="Leukocidin/porin_MspA_sf"/>
</dbReference>
<evidence type="ECO:0000256" key="1">
    <source>
        <dbReference type="ARBA" id="ARBA00022729"/>
    </source>
</evidence>
<gene>
    <name evidence="3" type="ORF">F6W96_29525</name>
</gene>
<name>A0A6G9Z8A6_9NOCA</name>
<dbReference type="EMBL" id="CP046173">
    <property type="protein sequence ID" value="QIS21855.1"/>
    <property type="molecule type" value="Genomic_DNA"/>
</dbReference>
<evidence type="ECO:0000313" key="4">
    <source>
        <dbReference type="Proteomes" id="UP000500953"/>
    </source>
</evidence>
<reference evidence="3 4" key="1">
    <citation type="journal article" date="2019" name="ACS Chem. Biol.">
        <title>Identification and Mobilization of a Cryptic Antibiotic Biosynthesis Gene Locus from a Human-Pathogenic Nocardia Isolate.</title>
        <authorList>
            <person name="Herisse M."/>
            <person name="Ishida K."/>
            <person name="Porter J.L."/>
            <person name="Howden B."/>
            <person name="Hertweck C."/>
            <person name="Stinear T.P."/>
            <person name="Pidot S.J."/>
        </authorList>
    </citation>
    <scope>NUCLEOTIDE SEQUENCE [LARGE SCALE GENOMIC DNA]</scope>
    <source>
        <strain evidence="3 4">AUSMDU00012715</strain>
    </source>
</reference>
<evidence type="ECO:0000313" key="3">
    <source>
        <dbReference type="EMBL" id="QIS21855.1"/>
    </source>
</evidence>
<feature type="signal peptide" evidence="2">
    <location>
        <begin position="1"/>
        <end position="19"/>
    </location>
</feature>
<protein>
    <recommendedName>
        <fullName evidence="5">MspA family protein</fullName>
    </recommendedName>
</protein>
<dbReference type="Gene3D" id="2.60.40.1650">
    <property type="entry name" value="Porin MspA (Ig-like beta-sandwich domain)"/>
    <property type="match status" value="1"/>
</dbReference>